<dbReference type="OrthoDB" id="201362at2759"/>
<keyword evidence="2" id="KW-1185">Reference proteome</keyword>
<organism evidence="1 2">
    <name type="scientific">Toxocara canis</name>
    <name type="common">Canine roundworm</name>
    <dbReference type="NCBI Taxonomy" id="6265"/>
    <lineage>
        <taxon>Eukaryota</taxon>
        <taxon>Metazoa</taxon>
        <taxon>Ecdysozoa</taxon>
        <taxon>Nematoda</taxon>
        <taxon>Chromadorea</taxon>
        <taxon>Rhabditida</taxon>
        <taxon>Spirurina</taxon>
        <taxon>Ascaridomorpha</taxon>
        <taxon>Ascaridoidea</taxon>
        <taxon>Toxocaridae</taxon>
        <taxon>Toxocara</taxon>
    </lineage>
</organism>
<comment type="caution">
    <text evidence="1">The sequence shown here is derived from an EMBL/GenBank/DDBJ whole genome shotgun (WGS) entry which is preliminary data.</text>
</comment>
<accession>A0A0B2USP3</accession>
<evidence type="ECO:0000313" key="1">
    <source>
        <dbReference type="EMBL" id="KHN71925.1"/>
    </source>
</evidence>
<proteinExistence type="predicted"/>
<evidence type="ECO:0000313" key="2">
    <source>
        <dbReference type="Proteomes" id="UP000031036"/>
    </source>
</evidence>
<dbReference type="EMBL" id="JPKZ01004123">
    <property type="protein sequence ID" value="KHN71925.1"/>
    <property type="molecule type" value="Genomic_DNA"/>
</dbReference>
<dbReference type="AlphaFoldDB" id="A0A0B2USP3"/>
<reference evidence="1 2" key="1">
    <citation type="submission" date="2014-11" db="EMBL/GenBank/DDBJ databases">
        <title>Genetic blueprint of the zoonotic pathogen Toxocara canis.</title>
        <authorList>
            <person name="Zhu X.-Q."/>
            <person name="Korhonen P.K."/>
            <person name="Cai H."/>
            <person name="Young N.D."/>
            <person name="Nejsum P."/>
            <person name="von Samson-Himmelstjerna G."/>
            <person name="Boag P.R."/>
            <person name="Tan P."/>
            <person name="Li Q."/>
            <person name="Min J."/>
            <person name="Yang Y."/>
            <person name="Wang X."/>
            <person name="Fang X."/>
            <person name="Hall R.S."/>
            <person name="Hofmann A."/>
            <person name="Sternberg P.W."/>
            <person name="Jex A.R."/>
            <person name="Gasser R.B."/>
        </authorList>
    </citation>
    <scope>NUCLEOTIDE SEQUENCE [LARGE SCALE GENOMIC DNA]</scope>
    <source>
        <strain evidence="1">PN_DK_2014</strain>
    </source>
</reference>
<dbReference type="OMA" id="VMDGCIF"/>
<gene>
    <name evidence="1" type="ORF">Tcan_08855</name>
</gene>
<dbReference type="Proteomes" id="UP000031036">
    <property type="component" value="Unassembled WGS sequence"/>
</dbReference>
<protein>
    <submittedName>
        <fullName evidence="1">Uncharacterized protein</fullName>
    </submittedName>
</protein>
<name>A0A0B2USP3_TOXCA</name>
<sequence>MLMGNVAKDYRVSVMCTRTKEFTVAKRLLGMHTLVLDSCVFIWIGERSRLDALGFAHMAKGAILLEGPSRLPIDTLTCRISRLFPQKQVFFSTDLSTDDIEFWADVLKSIVEEVASNAHFYGVSTNANAQ</sequence>